<keyword evidence="3" id="KW-1185">Reference proteome</keyword>
<proteinExistence type="predicted"/>
<evidence type="ECO:0008006" key="4">
    <source>
        <dbReference type="Google" id="ProtNLM"/>
    </source>
</evidence>
<sequence>MPSPRAVYRVDITGRDGSRQPTPEYGVCSVDQSSSAMMLPVPPSSELALTEKYPPVKFSTFKDLRKIVASQYKKLSDGDENQHLSFSHVTPKQFETIEEHRVDLGRGVSFTYFGDIETLIIKLPSQVHERAHCMFGERMVRAVTAMQLGPEEFAGYGATKYVGENASSKEGDSSWKNLRVRSNKGDWPTLVIEAGMSESMPRLHTDARWWIEHSAGKVNIVLLIWIRPSIKAIKIEKWVPGAAPVTKTSSCLRSNAFPTLTEEITIDQSNTPSVIKGTPLRLEFDKIFDRPANPPVEQDVVFSSQDLDDWTRWLWVGL</sequence>
<protein>
    <recommendedName>
        <fullName evidence="4">Restriction endonuclease domain-containing protein</fullName>
    </recommendedName>
</protein>
<dbReference type="OrthoDB" id="4216802at2759"/>
<organism evidence="2 3">
    <name type="scientific">Rasamsonia emersonii (strain ATCC 16479 / CBS 393.64 / IMI 116815)</name>
    <dbReference type="NCBI Taxonomy" id="1408163"/>
    <lineage>
        <taxon>Eukaryota</taxon>
        <taxon>Fungi</taxon>
        <taxon>Dikarya</taxon>
        <taxon>Ascomycota</taxon>
        <taxon>Pezizomycotina</taxon>
        <taxon>Eurotiomycetes</taxon>
        <taxon>Eurotiomycetidae</taxon>
        <taxon>Eurotiales</taxon>
        <taxon>Trichocomaceae</taxon>
        <taxon>Rasamsonia</taxon>
    </lineage>
</organism>
<evidence type="ECO:0000313" key="3">
    <source>
        <dbReference type="Proteomes" id="UP000053958"/>
    </source>
</evidence>
<dbReference type="AlphaFoldDB" id="A0A0F4YFV3"/>
<evidence type="ECO:0000313" key="2">
    <source>
        <dbReference type="EMBL" id="KKA16816.1"/>
    </source>
</evidence>
<dbReference type="Proteomes" id="UP000053958">
    <property type="component" value="Unassembled WGS sequence"/>
</dbReference>
<name>A0A0F4YFV3_RASE3</name>
<dbReference type="RefSeq" id="XP_013323428.1">
    <property type="nucleotide sequence ID" value="XM_013467974.1"/>
</dbReference>
<accession>A0A0F4YFV3</accession>
<feature type="region of interest" description="Disordered" evidence="1">
    <location>
        <begin position="1"/>
        <end position="25"/>
    </location>
</feature>
<comment type="caution">
    <text evidence="2">The sequence shown here is derived from an EMBL/GenBank/DDBJ whole genome shotgun (WGS) entry which is preliminary data.</text>
</comment>
<reference evidence="2 3" key="1">
    <citation type="submission" date="2015-04" db="EMBL/GenBank/DDBJ databases">
        <authorList>
            <person name="Heijne W.H."/>
            <person name="Fedorova N.D."/>
            <person name="Nierman W.C."/>
            <person name="Vollebregt A.W."/>
            <person name="Zhao Z."/>
            <person name="Wu L."/>
            <person name="Kumar M."/>
            <person name="Stam H."/>
            <person name="van den Berg M.A."/>
            <person name="Pel H.J."/>
        </authorList>
    </citation>
    <scope>NUCLEOTIDE SEQUENCE [LARGE SCALE GENOMIC DNA]</scope>
    <source>
        <strain evidence="2 3">CBS 393.64</strain>
    </source>
</reference>
<evidence type="ECO:0000256" key="1">
    <source>
        <dbReference type="SAM" id="MobiDB-lite"/>
    </source>
</evidence>
<dbReference type="GeneID" id="25321465"/>
<gene>
    <name evidence="2" type="ORF">T310_9532</name>
</gene>
<dbReference type="EMBL" id="LASV01000733">
    <property type="protein sequence ID" value="KKA16816.1"/>
    <property type="molecule type" value="Genomic_DNA"/>
</dbReference>